<keyword evidence="7" id="KW-0131">Cell cycle</keyword>
<dbReference type="RefSeq" id="WP_277731070.1">
    <property type="nucleotide sequence ID" value="NZ_CP120733.1"/>
</dbReference>
<evidence type="ECO:0000256" key="7">
    <source>
        <dbReference type="ARBA" id="ARBA00023306"/>
    </source>
</evidence>
<gene>
    <name evidence="10" type="ORF">P4S50_12220</name>
</gene>
<keyword evidence="2" id="KW-1003">Cell membrane</keyword>
<comment type="subcellular location">
    <subcellularLocation>
        <location evidence="1">Membrane</location>
    </subcellularLocation>
</comment>
<evidence type="ECO:0000256" key="8">
    <source>
        <dbReference type="SAM" id="Phobius"/>
    </source>
</evidence>
<feature type="domain" description="POTRA" evidence="9">
    <location>
        <begin position="29"/>
        <end position="97"/>
    </location>
</feature>
<name>A0ABY8EBJ6_9FIRM</name>
<dbReference type="Proteomes" id="UP001222800">
    <property type="component" value="Chromosome"/>
</dbReference>
<proteinExistence type="predicted"/>
<evidence type="ECO:0000256" key="1">
    <source>
        <dbReference type="ARBA" id="ARBA00004370"/>
    </source>
</evidence>
<evidence type="ECO:0000313" key="11">
    <source>
        <dbReference type="Proteomes" id="UP001222800"/>
    </source>
</evidence>
<dbReference type="PROSITE" id="PS51779">
    <property type="entry name" value="POTRA"/>
    <property type="match status" value="1"/>
</dbReference>
<dbReference type="InterPro" id="IPR013685">
    <property type="entry name" value="POTRA_FtsQ_type"/>
</dbReference>
<feature type="transmembrane region" description="Helical" evidence="8">
    <location>
        <begin position="7"/>
        <end position="24"/>
    </location>
</feature>
<dbReference type="PANTHER" id="PTHR37820">
    <property type="entry name" value="CELL DIVISION PROTEIN DIVIB"/>
    <property type="match status" value="1"/>
</dbReference>
<dbReference type="Pfam" id="PF03799">
    <property type="entry name" value="FtsQ_DivIB_C"/>
    <property type="match status" value="1"/>
</dbReference>
<keyword evidence="4 8" id="KW-0812">Transmembrane</keyword>
<dbReference type="InterPro" id="IPR005548">
    <property type="entry name" value="Cell_div_FtsQ/DivIB_C"/>
</dbReference>
<evidence type="ECO:0000259" key="9">
    <source>
        <dbReference type="PROSITE" id="PS51779"/>
    </source>
</evidence>
<evidence type="ECO:0000256" key="4">
    <source>
        <dbReference type="ARBA" id="ARBA00022692"/>
    </source>
</evidence>
<evidence type="ECO:0000256" key="2">
    <source>
        <dbReference type="ARBA" id="ARBA00022475"/>
    </source>
</evidence>
<dbReference type="EMBL" id="CP120733">
    <property type="protein sequence ID" value="WFD09149.1"/>
    <property type="molecule type" value="Genomic_DNA"/>
</dbReference>
<keyword evidence="6 8" id="KW-0472">Membrane</keyword>
<dbReference type="PANTHER" id="PTHR37820:SF1">
    <property type="entry name" value="CELL DIVISION PROTEIN FTSQ"/>
    <property type="match status" value="1"/>
</dbReference>
<evidence type="ECO:0000313" key="10">
    <source>
        <dbReference type="EMBL" id="WFD09149.1"/>
    </source>
</evidence>
<protein>
    <submittedName>
        <fullName evidence="10">FtsQ-type POTRA domain-containing protein</fullName>
    </submittedName>
</protein>
<reference evidence="10 11" key="1">
    <citation type="submission" date="2023-03" db="EMBL/GenBank/DDBJ databases">
        <title>Complete genome sequence of Tepidibacter sp. SWIR-1, isolated from a deep-sea hydrothermal vent.</title>
        <authorList>
            <person name="Li X."/>
        </authorList>
    </citation>
    <scope>NUCLEOTIDE SEQUENCE [LARGE SCALE GENOMIC DNA]</scope>
    <source>
        <strain evidence="10 11">SWIR-1</strain>
    </source>
</reference>
<dbReference type="InterPro" id="IPR050487">
    <property type="entry name" value="FtsQ_DivIB"/>
</dbReference>
<dbReference type="Pfam" id="PF08478">
    <property type="entry name" value="POTRA_1"/>
    <property type="match status" value="1"/>
</dbReference>
<organism evidence="10 11">
    <name type="scientific">Tepidibacter hydrothermalis</name>
    <dbReference type="NCBI Taxonomy" id="3036126"/>
    <lineage>
        <taxon>Bacteria</taxon>
        <taxon>Bacillati</taxon>
        <taxon>Bacillota</taxon>
        <taxon>Clostridia</taxon>
        <taxon>Peptostreptococcales</taxon>
        <taxon>Peptostreptococcaceae</taxon>
        <taxon>Tepidibacter</taxon>
    </lineage>
</organism>
<evidence type="ECO:0000256" key="3">
    <source>
        <dbReference type="ARBA" id="ARBA00022618"/>
    </source>
</evidence>
<evidence type="ECO:0000256" key="6">
    <source>
        <dbReference type="ARBA" id="ARBA00023136"/>
    </source>
</evidence>
<sequence>MKKKYKIITFIMILIICVFGYMVIETDYFTLKKLSVVGQVKLSRQDILISGKIESGKNIYKYSSKEIRKNLLKNPYIEDANVKIKLPDKIIIDLKERVAMCAIPYMGSYALINEEGIVLKVEDDLKNVDVPLIGGINLQKLKIGQNVDLKDDELLNKILDLLNACNNAKILSNISQINIDNSKNIDLYTINGIRVLLGKGEDLHYKMIELNKILIDLYTKNIKAGIVDMRYDSYPVYRPE</sequence>
<evidence type="ECO:0000256" key="5">
    <source>
        <dbReference type="ARBA" id="ARBA00022989"/>
    </source>
</evidence>
<keyword evidence="5 8" id="KW-1133">Transmembrane helix</keyword>
<keyword evidence="3" id="KW-0132">Cell division</keyword>
<keyword evidence="11" id="KW-1185">Reference proteome</keyword>
<dbReference type="InterPro" id="IPR034746">
    <property type="entry name" value="POTRA"/>
</dbReference>
<dbReference type="Gene3D" id="3.10.20.310">
    <property type="entry name" value="membrane protein fhac"/>
    <property type="match status" value="1"/>
</dbReference>
<accession>A0ABY8EBJ6</accession>